<reference evidence="9 10" key="1">
    <citation type="journal article" date="2017" name="Genome Biol.">
        <title>New reference genome sequences of hot pepper reveal the massive evolution of plant disease-resistance genes by retroduplication.</title>
        <authorList>
            <person name="Kim S."/>
            <person name="Park J."/>
            <person name="Yeom S.I."/>
            <person name="Kim Y.M."/>
            <person name="Seo E."/>
            <person name="Kim K.T."/>
            <person name="Kim M.S."/>
            <person name="Lee J.M."/>
            <person name="Cheong K."/>
            <person name="Shin H.S."/>
            <person name="Kim S.B."/>
            <person name="Han K."/>
            <person name="Lee J."/>
            <person name="Park M."/>
            <person name="Lee H.A."/>
            <person name="Lee H.Y."/>
            <person name="Lee Y."/>
            <person name="Oh S."/>
            <person name="Lee J.H."/>
            <person name="Choi E."/>
            <person name="Choi E."/>
            <person name="Lee S.E."/>
            <person name="Jeon J."/>
            <person name="Kim H."/>
            <person name="Choi G."/>
            <person name="Song H."/>
            <person name="Lee J."/>
            <person name="Lee S.C."/>
            <person name="Kwon J.K."/>
            <person name="Lee H.Y."/>
            <person name="Koo N."/>
            <person name="Hong Y."/>
            <person name="Kim R.W."/>
            <person name="Kang W.H."/>
            <person name="Huh J.H."/>
            <person name="Kang B.C."/>
            <person name="Yang T.J."/>
            <person name="Lee Y.H."/>
            <person name="Bennetzen J.L."/>
            <person name="Choi D."/>
        </authorList>
    </citation>
    <scope>NUCLEOTIDE SEQUENCE [LARGE SCALE GENOMIC DNA]</scope>
    <source>
        <strain evidence="10">cv. PBC81</strain>
    </source>
</reference>
<accession>A0A2G2VW68</accession>
<dbReference type="STRING" id="33114.A0A2G2VW68"/>
<gene>
    <name evidence="9" type="ORF">CQW23_24914</name>
</gene>
<dbReference type="InterPro" id="IPR020587">
    <property type="entry name" value="RecA_monomer-monomer_interface"/>
</dbReference>
<dbReference type="InterPro" id="IPR003593">
    <property type="entry name" value="AAA+_ATPase"/>
</dbReference>
<dbReference type="SUPFAM" id="SSF52540">
    <property type="entry name" value="P-loop containing nucleoside triphosphate hydrolases"/>
    <property type="match status" value="1"/>
</dbReference>
<dbReference type="Gene3D" id="3.40.50.300">
    <property type="entry name" value="P-loop containing nucleotide triphosphate hydrolases"/>
    <property type="match status" value="1"/>
</dbReference>
<dbReference type="EMBL" id="MLFT02000010">
    <property type="protein sequence ID" value="PHT37214.1"/>
    <property type="molecule type" value="Genomic_DNA"/>
</dbReference>
<proteinExistence type="inferred from homology"/>
<name>A0A2G2VW68_CAPBA</name>
<dbReference type="CDD" id="cd00983">
    <property type="entry name" value="RecA"/>
    <property type="match status" value="1"/>
</dbReference>
<keyword evidence="6" id="KW-0238">DNA-binding</keyword>
<comment type="caution">
    <text evidence="9">The sequence shown here is derived from an EMBL/GenBank/DDBJ whole genome shotgun (WGS) entry which is preliminary data.</text>
</comment>
<dbReference type="InterPro" id="IPR027417">
    <property type="entry name" value="P-loop_NTPase"/>
</dbReference>
<evidence type="ECO:0000256" key="6">
    <source>
        <dbReference type="RuleBase" id="RU004527"/>
    </source>
</evidence>
<evidence type="ECO:0000313" key="10">
    <source>
        <dbReference type="Proteomes" id="UP000224567"/>
    </source>
</evidence>
<sequence>MKWLWRYGEEDQALWKIVIQHKYGQDSQWCTKEVTSPYGISTWRSISNTEVTLAESWSNGWNITFRINLNDWEIDWVAQLLQSLVLRQGWTQSHGNIQRMEASQSTGSTKRNLELIKLSHWLDGNKYGLVKHQARSNVLYEGEFDEIRDDTKTSEKEKATALHSALSQLKGDFCKESMLSLQRFFGSRRTPVIPTGSLRLDLALGVGGLPKGRIVEIYGQEASGKTTLALHVIREAQKLGGYCAYLDVENGMNPTVAEAIGVNVENLLISQPDSAENLLSIVNTLTKSGSMDVIVVDSVAALVPQLELDATLCDSPKGLQSKIMTQALRKIHYSLCNSSTLIIFINQVRRSNKGLVRGIGCMEEVTCGGNALPFYAAVRLRTIRKLLLTTRDKITGLGICVKVVKNKLAPAATEAELKIQYGRGFSIESEVLELACEHEVILKGGGSYFIDGQVLNSRQDAEDYLASNGDILSKIVETLRDQLFMNINGEKKSD</sequence>
<dbReference type="GO" id="GO:0140664">
    <property type="term" value="F:ATP-dependent DNA damage sensor activity"/>
    <property type="evidence" value="ECO:0007669"/>
    <property type="project" value="InterPro"/>
</dbReference>
<dbReference type="SMART" id="SM00382">
    <property type="entry name" value="AAA"/>
    <property type="match status" value="1"/>
</dbReference>
<keyword evidence="10" id="KW-1185">Reference proteome</keyword>
<dbReference type="GO" id="GO:0006310">
    <property type="term" value="P:DNA recombination"/>
    <property type="evidence" value="ECO:0007669"/>
    <property type="project" value="UniProtKB-KW"/>
</dbReference>
<evidence type="ECO:0000259" key="7">
    <source>
        <dbReference type="PROSITE" id="PS50162"/>
    </source>
</evidence>
<keyword evidence="6" id="KW-0227">DNA damage</keyword>
<dbReference type="GO" id="GO:0003697">
    <property type="term" value="F:single-stranded DNA binding"/>
    <property type="evidence" value="ECO:0007669"/>
    <property type="project" value="InterPro"/>
</dbReference>
<dbReference type="InterPro" id="IPR013765">
    <property type="entry name" value="DNA_recomb/repair_RecA"/>
</dbReference>
<evidence type="ECO:0000256" key="5">
    <source>
        <dbReference type="RuleBase" id="RU003422"/>
    </source>
</evidence>
<evidence type="ECO:0000313" key="9">
    <source>
        <dbReference type="EMBL" id="PHT37214.1"/>
    </source>
</evidence>
<keyword evidence="4 6" id="KW-0233">DNA recombination</keyword>
<dbReference type="PANTHER" id="PTHR45900:SF4">
    <property type="entry name" value="DNA REPAIR PROTEIN RECA HOMOLOG 2, MITOCHONDRIAL"/>
    <property type="match status" value="1"/>
</dbReference>
<comment type="similarity">
    <text evidence="1 5">Belongs to the RecA family.</text>
</comment>
<reference evidence="10" key="2">
    <citation type="journal article" date="2017" name="J. Anim. Genet.">
        <title>Multiple reference genome sequences of hot pepper reveal the massive evolution of plant disease resistance genes by retroduplication.</title>
        <authorList>
            <person name="Kim S."/>
            <person name="Park J."/>
            <person name="Yeom S.-I."/>
            <person name="Kim Y.-M."/>
            <person name="Seo E."/>
            <person name="Kim K.-T."/>
            <person name="Kim M.-S."/>
            <person name="Lee J.M."/>
            <person name="Cheong K."/>
            <person name="Shin H.-S."/>
            <person name="Kim S.-B."/>
            <person name="Han K."/>
            <person name="Lee J."/>
            <person name="Park M."/>
            <person name="Lee H.-A."/>
            <person name="Lee H.-Y."/>
            <person name="Lee Y."/>
            <person name="Oh S."/>
            <person name="Lee J.H."/>
            <person name="Choi E."/>
            <person name="Choi E."/>
            <person name="Lee S.E."/>
            <person name="Jeon J."/>
            <person name="Kim H."/>
            <person name="Choi G."/>
            <person name="Song H."/>
            <person name="Lee J."/>
            <person name="Lee S.-C."/>
            <person name="Kwon J.-K."/>
            <person name="Lee H.-Y."/>
            <person name="Koo N."/>
            <person name="Hong Y."/>
            <person name="Kim R.W."/>
            <person name="Kang W.-H."/>
            <person name="Huh J.H."/>
            <person name="Kang B.-C."/>
            <person name="Yang T.-J."/>
            <person name="Lee Y.-H."/>
            <person name="Bennetzen J.L."/>
            <person name="Choi D."/>
        </authorList>
    </citation>
    <scope>NUCLEOTIDE SEQUENCE [LARGE SCALE GENOMIC DNA]</scope>
    <source>
        <strain evidence="10">cv. PBC81</strain>
    </source>
</reference>
<dbReference type="PANTHER" id="PTHR45900">
    <property type="entry name" value="RECA"/>
    <property type="match status" value="1"/>
</dbReference>
<dbReference type="PROSITE" id="PS50163">
    <property type="entry name" value="RECA_3"/>
    <property type="match status" value="1"/>
</dbReference>
<organism evidence="9 10">
    <name type="scientific">Capsicum baccatum</name>
    <name type="common">Peruvian pepper</name>
    <dbReference type="NCBI Taxonomy" id="33114"/>
    <lineage>
        <taxon>Eukaryota</taxon>
        <taxon>Viridiplantae</taxon>
        <taxon>Streptophyta</taxon>
        <taxon>Embryophyta</taxon>
        <taxon>Tracheophyta</taxon>
        <taxon>Spermatophyta</taxon>
        <taxon>Magnoliopsida</taxon>
        <taxon>eudicotyledons</taxon>
        <taxon>Gunneridae</taxon>
        <taxon>Pentapetalae</taxon>
        <taxon>asterids</taxon>
        <taxon>lamiids</taxon>
        <taxon>Solanales</taxon>
        <taxon>Solanaceae</taxon>
        <taxon>Solanoideae</taxon>
        <taxon>Capsiceae</taxon>
        <taxon>Capsicum</taxon>
    </lineage>
</organism>
<evidence type="ECO:0000256" key="4">
    <source>
        <dbReference type="ARBA" id="ARBA00023172"/>
    </source>
</evidence>
<evidence type="ECO:0000256" key="2">
    <source>
        <dbReference type="ARBA" id="ARBA00022741"/>
    </source>
</evidence>
<evidence type="ECO:0000256" key="3">
    <source>
        <dbReference type="ARBA" id="ARBA00022840"/>
    </source>
</evidence>
<feature type="domain" description="RecA family profile 1" evidence="7">
    <location>
        <begin position="189"/>
        <end position="348"/>
    </location>
</feature>
<dbReference type="Pfam" id="PF00154">
    <property type="entry name" value="RecA_N"/>
    <property type="match status" value="1"/>
</dbReference>
<dbReference type="InterPro" id="IPR049428">
    <property type="entry name" value="RecA-like_N"/>
</dbReference>
<dbReference type="OrthoDB" id="5957327at2759"/>
<dbReference type="NCBIfam" id="TIGR02012">
    <property type="entry name" value="tigrfam_recA"/>
    <property type="match status" value="1"/>
</dbReference>
<keyword evidence="3 5" id="KW-0067">ATP-binding</keyword>
<dbReference type="Proteomes" id="UP000224567">
    <property type="component" value="Unassembled WGS sequence"/>
</dbReference>
<dbReference type="PROSITE" id="PS50162">
    <property type="entry name" value="RECA_2"/>
    <property type="match status" value="1"/>
</dbReference>
<protein>
    <submittedName>
        <fullName evidence="9">DNA repair protein recA-like protein 2, mitochondrial</fullName>
    </submittedName>
</protein>
<feature type="domain" description="RecA family profile 2" evidence="8">
    <location>
        <begin position="354"/>
        <end position="430"/>
    </location>
</feature>
<dbReference type="GO" id="GO:0005524">
    <property type="term" value="F:ATP binding"/>
    <property type="evidence" value="ECO:0007669"/>
    <property type="project" value="UniProtKB-KW"/>
</dbReference>
<evidence type="ECO:0000256" key="1">
    <source>
        <dbReference type="ARBA" id="ARBA00009391"/>
    </source>
</evidence>
<dbReference type="PRINTS" id="PR00142">
    <property type="entry name" value="RECA"/>
</dbReference>
<dbReference type="AlphaFoldDB" id="A0A2G2VW68"/>
<dbReference type="GO" id="GO:0006281">
    <property type="term" value="P:DNA repair"/>
    <property type="evidence" value="ECO:0007669"/>
    <property type="project" value="InterPro"/>
</dbReference>
<evidence type="ECO:0000259" key="8">
    <source>
        <dbReference type="PROSITE" id="PS50163"/>
    </source>
</evidence>
<dbReference type="InterPro" id="IPR020588">
    <property type="entry name" value="RecA_ATP-bd"/>
</dbReference>
<keyword evidence="2 5" id="KW-0547">Nucleotide-binding</keyword>